<keyword evidence="2" id="KW-1185">Reference proteome</keyword>
<dbReference type="PIRSF" id="PIRSF032025">
    <property type="entry name" value="UCP032025"/>
    <property type="match status" value="1"/>
</dbReference>
<organism evidence="1 2">
    <name type="scientific">Sorlinia euscelidii</name>
    <dbReference type="NCBI Taxonomy" id="3081148"/>
    <lineage>
        <taxon>Bacteria</taxon>
        <taxon>Pseudomonadati</taxon>
        <taxon>Pseudomonadota</taxon>
        <taxon>Alphaproteobacteria</taxon>
        <taxon>Acetobacterales</taxon>
        <taxon>Acetobacteraceae</taxon>
        <taxon>Sorlinia</taxon>
    </lineage>
</organism>
<evidence type="ECO:0000313" key="2">
    <source>
        <dbReference type="Proteomes" id="UP001312908"/>
    </source>
</evidence>
<name>A0ABU7U182_9PROT</name>
<gene>
    <name evidence="1" type="ORF">DOFOFD_05560</name>
</gene>
<dbReference type="EMBL" id="JAWJZY010000002">
    <property type="protein sequence ID" value="MEE8658473.1"/>
    <property type="molecule type" value="Genomic_DNA"/>
</dbReference>
<protein>
    <submittedName>
        <fullName evidence="1">Lysophospholipase</fullName>
    </submittedName>
</protein>
<dbReference type="Proteomes" id="UP001312908">
    <property type="component" value="Unassembled WGS sequence"/>
</dbReference>
<proteinExistence type="predicted"/>
<dbReference type="Pfam" id="PF07370">
    <property type="entry name" value="DUF1489"/>
    <property type="match status" value="1"/>
</dbReference>
<dbReference type="RefSeq" id="WP_394819397.1">
    <property type="nucleotide sequence ID" value="NZ_JAWJZY010000002.1"/>
</dbReference>
<accession>A0ABU7U182</accession>
<reference evidence="1 2" key="1">
    <citation type="submission" date="2023-10" db="EMBL/GenBank/DDBJ databases">
        <title>Sorlinia euscelidii gen. nov., sp. nov., an acetic acid bacteria isolated from the gut of Euscelidius variegatus emitter.</title>
        <authorList>
            <person name="Michoud G."/>
            <person name="Marasco R."/>
            <person name="Seferji K."/>
            <person name="Gonella E."/>
            <person name="Garuglieri E."/>
            <person name="Alma A."/>
            <person name="Mapelli F."/>
            <person name="Borin S."/>
            <person name="Daffonchio D."/>
            <person name="Crotti E."/>
        </authorList>
    </citation>
    <scope>NUCLEOTIDE SEQUENCE [LARGE SCALE GENOMIC DNA]</scope>
    <source>
        <strain evidence="1 2">EV16P</strain>
    </source>
</reference>
<evidence type="ECO:0000313" key="1">
    <source>
        <dbReference type="EMBL" id="MEE8658473.1"/>
    </source>
</evidence>
<comment type="caution">
    <text evidence="1">The sequence shown here is derived from an EMBL/GenBank/DDBJ whole genome shotgun (WGS) entry which is preliminary data.</text>
</comment>
<dbReference type="InterPro" id="IPR008320">
    <property type="entry name" value="UCP032025"/>
</dbReference>
<sequence>MLHLIKLTPGCANVEELAQRVREGDRHDGLHVIYTRTQPKRADEIAGKGSIYRVIAGFVAARQSIIRFKPHTRHDGQEGTMILVAPEVISVQPRPMRPFQGWRYYKPEDAPPDLTARDENLLHAMPTHLRKALTELCLL</sequence>